<organism evidence="6 7">
    <name type="scientific">Plectosphaerella cucumerina</name>
    <dbReference type="NCBI Taxonomy" id="40658"/>
    <lineage>
        <taxon>Eukaryota</taxon>
        <taxon>Fungi</taxon>
        <taxon>Dikarya</taxon>
        <taxon>Ascomycota</taxon>
        <taxon>Pezizomycotina</taxon>
        <taxon>Sordariomycetes</taxon>
        <taxon>Hypocreomycetidae</taxon>
        <taxon>Glomerellales</taxon>
        <taxon>Plectosphaerellaceae</taxon>
        <taxon>Plectosphaerella</taxon>
    </lineage>
</organism>
<keyword evidence="7" id="KW-1185">Reference proteome</keyword>
<proteinExistence type="predicted"/>
<dbReference type="SUPFAM" id="SSF47384">
    <property type="entry name" value="Homodimeric domain of signal transducing histidine kinase"/>
    <property type="match status" value="1"/>
</dbReference>
<feature type="compositionally biased region" description="Low complexity" evidence="3">
    <location>
        <begin position="1364"/>
        <end position="1373"/>
    </location>
</feature>
<dbReference type="InterPro" id="IPR036097">
    <property type="entry name" value="HisK_dim/P_sf"/>
</dbReference>
<dbReference type="PRINTS" id="PR00344">
    <property type="entry name" value="BCTRLSENSOR"/>
</dbReference>
<dbReference type="SUPFAM" id="SSF55874">
    <property type="entry name" value="ATPase domain of HSP90 chaperone/DNA topoisomerase II/histidine kinase"/>
    <property type="match status" value="1"/>
</dbReference>
<dbReference type="Gene3D" id="3.30.565.10">
    <property type="entry name" value="Histidine kinase-like ATPase, C-terminal domain"/>
    <property type="match status" value="1"/>
</dbReference>
<dbReference type="Gene3D" id="3.40.50.2300">
    <property type="match status" value="1"/>
</dbReference>
<dbReference type="InterPro" id="IPR000014">
    <property type="entry name" value="PAS"/>
</dbReference>
<feature type="region of interest" description="Disordered" evidence="3">
    <location>
        <begin position="120"/>
        <end position="191"/>
    </location>
</feature>
<dbReference type="EMBL" id="JAGPXD010000002">
    <property type="protein sequence ID" value="KAH7368580.1"/>
    <property type="molecule type" value="Genomic_DNA"/>
</dbReference>
<dbReference type="SMART" id="SM00387">
    <property type="entry name" value="HATPase_c"/>
    <property type="match status" value="1"/>
</dbReference>
<dbReference type="InterPro" id="IPR035965">
    <property type="entry name" value="PAS-like_dom_sf"/>
</dbReference>
<dbReference type="InterPro" id="IPR003594">
    <property type="entry name" value="HATPase_dom"/>
</dbReference>
<evidence type="ECO:0000256" key="2">
    <source>
        <dbReference type="PROSITE-ProRule" id="PRU00169"/>
    </source>
</evidence>
<dbReference type="InterPro" id="IPR036890">
    <property type="entry name" value="HATPase_C_sf"/>
</dbReference>
<dbReference type="InterPro" id="IPR003661">
    <property type="entry name" value="HisK_dim/P_dom"/>
</dbReference>
<evidence type="ECO:0000259" key="5">
    <source>
        <dbReference type="PROSITE" id="PS50110"/>
    </source>
</evidence>
<feature type="domain" description="Response regulatory" evidence="5">
    <location>
        <begin position="1405"/>
        <end position="1536"/>
    </location>
</feature>
<dbReference type="SMART" id="SM00448">
    <property type="entry name" value="REC"/>
    <property type="match status" value="1"/>
</dbReference>
<dbReference type="SMART" id="SM00388">
    <property type="entry name" value="HisKA"/>
    <property type="match status" value="1"/>
</dbReference>
<feature type="compositionally biased region" description="Low complexity" evidence="3">
    <location>
        <begin position="162"/>
        <end position="174"/>
    </location>
</feature>
<dbReference type="Pfam" id="PF00072">
    <property type="entry name" value="Response_reg"/>
    <property type="match status" value="1"/>
</dbReference>
<dbReference type="OrthoDB" id="60033at2759"/>
<dbReference type="PROSITE" id="PS50109">
    <property type="entry name" value="HIS_KIN"/>
    <property type="match status" value="1"/>
</dbReference>
<feature type="compositionally biased region" description="Low complexity" evidence="3">
    <location>
        <begin position="290"/>
        <end position="321"/>
    </location>
</feature>
<dbReference type="Pfam" id="PF13426">
    <property type="entry name" value="PAS_9"/>
    <property type="match status" value="1"/>
</dbReference>
<protein>
    <submittedName>
        <fullName evidence="6">Hsp90-like protein</fullName>
    </submittedName>
</protein>
<dbReference type="Gene3D" id="3.30.450.20">
    <property type="entry name" value="PAS domain"/>
    <property type="match status" value="2"/>
</dbReference>
<name>A0A8K0X6Q7_9PEZI</name>
<keyword evidence="1 2" id="KW-0597">Phosphoprotein</keyword>
<dbReference type="CDD" id="cd00082">
    <property type="entry name" value="HisKA"/>
    <property type="match status" value="1"/>
</dbReference>
<dbReference type="GO" id="GO:0000155">
    <property type="term" value="F:phosphorelay sensor kinase activity"/>
    <property type="evidence" value="ECO:0007669"/>
    <property type="project" value="InterPro"/>
</dbReference>
<dbReference type="Pfam" id="PF00512">
    <property type="entry name" value="HisKA"/>
    <property type="match status" value="1"/>
</dbReference>
<dbReference type="InterPro" id="IPR005467">
    <property type="entry name" value="His_kinase_dom"/>
</dbReference>
<dbReference type="Gene3D" id="1.10.287.130">
    <property type="match status" value="1"/>
</dbReference>
<gene>
    <name evidence="6" type="ORF">B0T11DRAFT_65789</name>
</gene>
<evidence type="ECO:0000259" key="4">
    <source>
        <dbReference type="PROSITE" id="PS50109"/>
    </source>
</evidence>
<feature type="compositionally biased region" description="Pro residues" evidence="3">
    <location>
        <begin position="1390"/>
        <end position="1402"/>
    </location>
</feature>
<dbReference type="PANTHER" id="PTHR43719:SF30">
    <property type="entry name" value="TWO-COMPONENT SYSTEM RESPONSE REGULATOR"/>
    <property type="match status" value="1"/>
</dbReference>
<accession>A0A8K0X6Q7</accession>
<feature type="region of interest" description="Disordered" evidence="3">
    <location>
        <begin position="276"/>
        <end position="329"/>
    </location>
</feature>
<dbReference type="CDD" id="cd00130">
    <property type="entry name" value="PAS"/>
    <property type="match status" value="1"/>
</dbReference>
<dbReference type="InterPro" id="IPR058846">
    <property type="entry name" value="PAS-like"/>
</dbReference>
<feature type="modified residue" description="4-aspartylphosphate" evidence="2">
    <location>
        <position position="1465"/>
    </location>
</feature>
<comment type="caution">
    <text evidence="6">The sequence shown here is derived from an EMBL/GenBank/DDBJ whole genome shotgun (WGS) entry which is preliminary data.</text>
</comment>
<dbReference type="Pfam" id="PF26131">
    <property type="entry name" value="PAS-like"/>
    <property type="match status" value="1"/>
</dbReference>
<dbReference type="InterPro" id="IPR050956">
    <property type="entry name" value="2C_system_His_kinase"/>
</dbReference>
<feature type="domain" description="Histidine kinase" evidence="4">
    <location>
        <begin position="1077"/>
        <end position="1345"/>
    </location>
</feature>
<dbReference type="Proteomes" id="UP000813385">
    <property type="component" value="Unassembled WGS sequence"/>
</dbReference>
<feature type="compositionally biased region" description="Polar residues" evidence="3">
    <location>
        <begin position="127"/>
        <end position="139"/>
    </location>
</feature>
<sequence length="1548" mass="171287">MPLGNEKHRHRPLPLPSTAALAAIPVLPNTHSVAAAAVSTPPITPTTSGPPAAPAPAQVTPPATFGPIAASVSVSAPACSQKSQAHHTDRTTSNGLPEIDRTDFAASLFALERARRPHPLADGEWATSASRHGLTSSPLNPREPTTPVAAPPGFGNHNLQQTPTTARSTTSTETVFSRPSPHLSKRHSDDEVAQLGFRPSPLKKARTRLLPPTRLDLTGVPKGNTAAAAFALHMSQGVTSPLFFSNSLRPMSARTPRLPPSDAAAVLLARLHEDSESVHTVKLPRGNVHARSPARSGSTSAGSGSWSSTEPTATASSTRSPNGQPLPPGLQVLRGVGVIELLEQDERPTFIIDLVNPINVNRPGLHLMYANAALRASSGTLKLLAVEGEEAAKDVDYSGFKSWLLSCVKNNESMDVCLPSHTYGGITWTCSTLRRRFRFISASKSAVSEGSPEAPEALAKESVVLEERSRGPTPSPHQSEQPIEIIDEGDYFGEVEPIPSAKDIPLPYEDVVMDDDLDDDERHHSDEFTNRVLHAGLVRPSFDWTRITVTPDMNQHIHFARTTDWASTSLGPIEDWSADLRAMANMVMGSPHPAAMYWGPELVTIYNEAYLELAGQKHPALMGQRYQDAWAEIWDDIGPVLRGAFENGQSTLRNDNRLFVYRHGFLEEAFFSWSIVPLIGSDGQVVGLYNPAFENTRRKVNERRMLTLREVGEMTAAARDVRAFWPRVKQGLEFNEPDIPFALIYSVKDESESEISSMHSGSVTHPPHLQLEGTLGVKPESSCYVSSLDLRISDEGFAPYMRQSMSMHGAPVVLSTDDGTLPTALLEGMEWRGFGEASRTVVILPVHPTTGGESVVGFIVMGTNPRRPYDDDYKLFIHLLSRQLATSLASVVLFEEEIRRGQRAAKLAALDREELRTELILRTQEAVESEYKFTRMAEFAPVGMFIASGEGLINFANDTWWQISRHPRGEDSADGWMQSVRDEDRPEVERVWDRLLHQKEAITHEFRFKCSRQNGDHMIDTWVLMSAYPEKDEDGELKSIFGCITDISTQKWAEAFQMQRREEAMELKRQQENFIDITSHEMRNPLSAILQCADEISNIIHDFRDNSSGQLQPLLDSCLEASNTINLCASHQHRIVDDILTLSKLDSQLLLVTPVHARPVNIVQNVLKMFESEVNTHDIELKFDVKPAYVEHGIDWVKLDPSRLRQVLINLMTNAIKFTQNREVRRIHLTLGASRSVDELEDASYFPSRRGDQHDLTADKDWGDGEEMNLHFSVQDTGPGLQDDEKKLLFQRFSQTSPRTHVQYGGSGLGLFISRMLTELQGGQIGVVSEKGRGSTFSFYVKCRKADRPSNEVASLAELHSQRPTRPGRIPTTTTPPPSKQDAGSTGPTVAPPVPEPLPTPPGHDVLIVEDNLVNQKVLQRQLRNCGNTTHVANHGGEALDALKKSRYWSGHEADGYHLSVILMDLEMPVMDGMTCAKRIRELEREGVLIRHIPIIAVTAYARPEQIQDAKDAGIDDVISKPFRIPDLTAKIDELISKYNNLRTTESP</sequence>
<feature type="region of interest" description="Disordered" evidence="3">
    <location>
        <begin position="1352"/>
        <end position="1404"/>
    </location>
</feature>
<dbReference type="PANTHER" id="PTHR43719">
    <property type="entry name" value="TWO-COMPONENT HISTIDINE KINASE"/>
    <property type="match status" value="1"/>
</dbReference>
<evidence type="ECO:0000313" key="7">
    <source>
        <dbReference type="Proteomes" id="UP000813385"/>
    </source>
</evidence>
<dbReference type="SUPFAM" id="SSF55785">
    <property type="entry name" value="PYP-like sensor domain (PAS domain)"/>
    <property type="match status" value="1"/>
</dbReference>
<dbReference type="InterPro" id="IPR001789">
    <property type="entry name" value="Sig_transdc_resp-reg_receiver"/>
</dbReference>
<feature type="region of interest" description="Disordered" evidence="3">
    <location>
        <begin position="40"/>
        <end position="64"/>
    </location>
</feature>
<evidence type="ECO:0000313" key="6">
    <source>
        <dbReference type="EMBL" id="KAH7368580.1"/>
    </source>
</evidence>
<evidence type="ECO:0000256" key="1">
    <source>
        <dbReference type="ARBA" id="ARBA00022553"/>
    </source>
</evidence>
<evidence type="ECO:0000256" key="3">
    <source>
        <dbReference type="SAM" id="MobiDB-lite"/>
    </source>
</evidence>
<dbReference type="SUPFAM" id="SSF52172">
    <property type="entry name" value="CheY-like"/>
    <property type="match status" value="1"/>
</dbReference>
<reference evidence="6" key="1">
    <citation type="journal article" date="2021" name="Nat. Commun.">
        <title>Genetic determinants of endophytism in the Arabidopsis root mycobiome.</title>
        <authorList>
            <person name="Mesny F."/>
            <person name="Miyauchi S."/>
            <person name="Thiergart T."/>
            <person name="Pickel B."/>
            <person name="Atanasova L."/>
            <person name="Karlsson M."/>
            <person name="Huettel B."/>
            <person name="Barry K.W."/>
            <person name="Haridas S."/>
            <person name="Chen C."/>
            <person name="Bauer D."/>
            <person name="Andreopoulos W."/>
            <person name="Pangilinan J."/>
            <person name="LaButti K."/>
            <person name="Riley R."/>
            <person name="Lipzen A."/>
            <person name="Clum A."/>
            <person name="Drula E."/>
            <person name="Henrissat B."/>
            <person name="Kohler A."/>
            <person name="Grigoriev I.V."/>
            <person name="Martin F.M."/>
            <person name="Hacquard S."/>
        </authorList>
    </citation>
    <scope>NUCLEOTIDE SEQUENCE</scope>
    <source>
        <strain evidence="6">MPI-CAGE-AT-0016</strain>
    </source>
</reference>
<dbReference type="Pfam" id="PF02518">
    <property type="entry name" value="HATPase_c"/>
    <property type="match status" value="1"/>
</dbReference>
<dbReference type="CDD" id="cd17546">
    <property type="entry name" value="REC_hyHK_CKI1_RcsC-like"/>
    <property type="match status" value="1"/>
</dbReference>
<dbReference type="InterPro" id="IPR011006">
    <property type="entry name" value="CheY-like_superfamily"/>
</dbReference>
<dbReference type="PROSITE" id="PS50110">
    <property type="entry name" value="RESPONSE_REGULATORY"/>
    <property type="match status" value="1"/>
</dbReference>
<dbReference type="NCBIfam" id="TIGR00229">
    <property type="entry name" value="sensory_box"/>
    <property type="match status" value="1"/>
</dbReference>
<feature type="region of interest" description="Disordered" evidence="3">
    <location>
        <begin position="80"/>
        <end position="99"/>
    </location>
</feature>
<dbReference type="InterPro" id="IPR004358">
    <property type="entry name" value="Sig_transdc_His_kin-like_C"/>
</dbReference>